<evidence type="ECO:0000313" key="2">
    <source>
        <dbReference type="Proteomes" id="UP000030428"/>
    </source>
</evidence>
<comment type="caution">
    <text evidence="1">The sequence shown here is derived from an EMBL/GenBank/DDBJ whole genome shotgun (WGS) entry which is preliminary data.</text>
</comment>
<reference evidence="1 2" key="1">
    <citation type="journal article" date="2016" name="Front. Microbiol.">
        <title>Single-Cell (Meta-)Genomics of a Dimorphic Candidatus Thiomargarita nelsonii Reveals Genomic Plasticity.</title>
        <authorList>
            <person name="Flood B.E."/>
            <person name="Fliss P."/>
            <person name="Jones D.S."/>
            <person name="Dick G.J."/>
            <person name="Jain S."/>
            <person name="Kaster A.K."/>
            <person name="Winkel M."/>
            <person name="Mussmann M."/>
            <person name="Bailey J."/>
        </authorList>
    </citation>
    <scope>NUCLEOTIDE SEQUENCE [LARGE SCALE GENOMIC DNA]</scope>
    <source>
        <strain evidence="1">Hydrate Ridge</strain>
    </source>
</reference>
<dbReference type="Proteomes" id="UP000030428">
    <property type="component" value="Unassembled WGS sequence"/>
</dbReference>
<protein>
    <submittedName>
        <fullName evidence="1">Uncharacterized protein</fullName>
    </submittedName>
</protein>
<name>A0A0A6PG91_9GAMM</name>
<evidence type="ECO:0000313" key="1">
    <source>
        <dbReference type="EMBL" id="KHD09738.1"/>
    </source>
</evidence>
<dbReference type="EMBL" id="JSZA02000228">
    <property type="protein sequence ID" value="KHD09738.1"/>
    <property type="molecule type" value="Genomic_DNA"/>
</dbReference>
<proteinExistence type="predicted"/>
<gene>
    <name evidence="1" type="ORF">PN36_30570</name>
</gene>
<sequence length="72" mass="8114">MRKYQKGKINITLPDAKTAQELQKDLIDKQLGKYDIDTNSCLSHACDILKYGGLDVPTQGNDAMQDFLKNIK</sequence>
<dbReference type="AlphaFoldDB" id="A0A0A6PG91"/>
<accession>A0A0A6PG91</accession>
<organism evidence="1 2">
    <name type="scientific">Candidatus Thiomargarita nelsonii</name>
    <dbReference type="NCBI Taxonomy" id="1003181"/>
    <lineage>
        <taxon>Bacteria</taxon>
        <taxon>Pseudomonadati</taxon>
        <taxon>Pseudomonadota</taxon>
        <taxon>Gammaproteobacteria</taxon>
        <taxon>Thiotrichales</taxon>
        <taxon>Thiotrichaceae</taxon>
        <taxon>Thiomargarita</taxon>
    </lineage>
</organism>
<keyword evidence="2" id="KW-1185">Reference proteome</keyword>